<evidence type="ECO:0000313" key="15">
    <source>
        <dbReference type="EMBL" id="SCM56338.1"/>
    </source>
</evidence>
<comment type="cofactor">
    <cofactor evidence="13">
        <name>Mg(2+)</name>
        <dbReference type="ChEBI" id="CHEBI:18420"/>
    </cofactor>
    <cofactor evidence="13">
        <name>Mn(2+)</name>
        <dbReference type="ChEBI" id="CHEBI:29035"/>
    </cofactor>
    <text evidence="13">Mg(2+) or Mn(2+) required for ssDNA cleavage activity.</text>
</comment>
<evidence type="ECO:0000256" key="10">
    <source>
        <dbReference type="ARBA" id="ARBA00023014"/>
    </source>
</evidence>
<dbReference type="RefSeq" id="WP_071136293.1">
    <property type="nucleotide sequence ID" value="NZ_LT608328.1"/>
</dbReference>
<comment type="cofactor">
    <cofactor evidence="13">
        <name>iron-sulfur cluster</name>
        <dbReference type="ChEBI" id="CHEBI:30408"/>
    </cofactor>
</comment>
<dbReference type="GO" id="GO:0051607">
    <property type="term" value="P:defense response to virus"/>
    <property type="evidence" value="ECO:0007669"/>
    <property type="project" value="UniProtKB-KW"/>
</dbReference>
<evidence type="ECO:0000256" key="5">
    <source>
        <dbReference type="ARBA" id="ARBA00022722"/>
    </source>
</evidence>
<dbReference type="STRING" id="1642646.ING2E5A_0831"/>
<evidence type="ECO:0000256" key="4">
    <source>
        <dbReference type="ARBA" id="ARBA00020049"/>
    </source>
</evidence>
<evidence type="ECO:0000313" key="16">
    <source>
        <dbReference type="Proteomes" id="UP000178485"/>
    </source>
</evidence>
<evidence type="ECO:0000256" key="11">
    <source>
        <dbReference type="ARBA" id="ARBA00023118"/>
    </source>
</evidence>
<dbReference type="InterPro" id="IPR011604">
    <property type="entry name" value="PDDEXK-like_dom_sf"/>
</dbReference>
<keyword evidence="9 13" id="KW-0408">Iron</keyword>
<keyword evidence="6 13" id="KW-0479">Metal-binding</keyword>
<evidence type="ECO:0000256" key="3">
    <source>
        <dbReference type="ARBA" id="ARBA00012768"/>
    </source>
</evidence>
<protein>
    <recommendedName>
        <fullName evidence="4 13">CRISPR-associated exonuclease Cas4</fullName>
        <ecNumber evidence="3 13">3.1.12.1</ecNumber>
    </recommendedName>
</protein>
<proteinExistence type="inferred from homology"/>
<comment type="function">
    <text evidence="13">CRISPR (clustered regularly interspaced short palindromic repeat) is an adaptive immune system that provides protection against mobile genetic elements (viruses, transposable elements and conjugative plasmids). CRISPR clusters contain sequences complementary to antecedent mobile elements and target invading nucleic acids. CRISPR clusters are transcribed and processed into CRISPR RNA (crRNA).</text>
</comment>
<keyword evidence="7 13" id="KW-0378">Hydrolase</keyword>
<dbReference type="Proteomes" id="UP000178485">
    <property type="component" value="Chromosome i"/>
</dbReference>
<evidence type="ECO:0000256" key="9">
    <source>
        <dbReference type="ARBA" id="ARBA00023004"/>
    </source>
</evidence>
<evidence type="ECO:0000256" key="1">
    <source>
        <dbReference type="ARBA" id="ARBA00001966"/>
    </source>
</evidence>
<keyword evidence="16" id="KW-1185">Reference proteome</keyword>
<dbReference type="Pfam" id="PF01930">
    <property type="entry name" value="Cas_Cas4"/>
    <property type="match status" value="1"/>
</dbReference>
<comment type="similarity">
    <text evidence="2 13">Belongs to the CRISPR-associated exonuclease Cas4 family.</text>
</comment>
<keyword evidence="8 13" id="KW-0269">Exonuclease</keyword>
<evidence type="ECO:0000259" key="14">
    <source>
        <dbReference type="Pfam" id="PF01930"/>
    </source>
</evidence>
<dbReference type="InterPro" id="IPR013343">
    <property type="entry name" value="CRISPR-assoc_prot_Cas4"/>
</dbReference>
<accession>A0A1G4G5A4</accession>
<comment type="cofactor">
    <cofactor evidence="1">
        <name>[4Fe-4S] cluster</name>
        <dbReference type="ChEBI" id="CHEBI:49883"/>
    </cofactor>
</comment>
<keyword evidence="12 13" id="KW-0464">Manganese</keyword>
<dbReference type="EMBL" id="LT608328">
    <property type="protein sequence ID" value="SCM56338.1"/>
    <property type="molecule type" value="Genomic_DNA"/>
</dbReference>
<dbReference type="GO" id="GO:0046872">
    <property type="term" value="F:metal ion binding"/>
    <property type="evidence" value="ECO:0007669"/>
    <property type="project" value="UniProtKB-KW"/>
</dbReference>
<keyword evidence="10 13" id="KW-0411">Iron-sulfur</keyword>
<dbReference type="GO" id="GO:0051536">
    <property type="term" value="F:iron-sulfur cluster binding"/>
    <property type="evidence" value="ECO:0007669"/>
    <property type="project" value="UniProtKB-KW"/>
</dbReference>
<organism evidence="15 16">
    <name type="scientific">Petrimonas mucosa</name>
    <dbReference type="NCBI Taxonomy" id="1642646"/>
    <lineage>
        <taxon>Bacteria</taxon>
        <taxon>Pseudomonadati</taxon>
        <taxon>Bacteroidota</taxon>
        <taxon>Bacteroidia</taxon>
        <taxon>Bacteroidales</taxon>
        <taxon>Dysgonomonadaceae</taxon>
        <taxon>Petrimonas</taxon>
    </lineage>
</organism>
<evidence type="ECO:0000256" key="13">
    <source>
        <dbReference type="RuleBase" id="RU365022"/>
    </source>
</evidence>
<dbReference type="InterPro" id="IPR051827">
    <property type="entry name" value="Cas4_exonuclease"/>
</dbReference>
<feature type="domain" description="DUF83" evidence="14">
    <location>
        <begin position="6"/>
        <end position="189"/>
    </location>
</feature>
<dbReference type="AlphaFoldDB" id="A0A1G4G5A4"/>
<dbReference type="NCBIfam" id="TIGR00372">
    <property type="entry name" value="cas4"/>
    <property type="match status" value="1"/>
</dbReference>
<dbReference type="Gene3D" id="3.90.320.10">
    <property type="match status" value="1"/>
</dbReference>
<gene>
    <name evidence="15" type="ORF">ING2E5A_0831</name>
</gene>
<evidence type="ECO:0000256" key="2">
    <source>
        <dbReference type="ARBA" id="ARBA00009189"/>
    </source>
</evidence>
<evidence type="ECO:0000256" key="6">
    <source>
        <dbReference type="ARBA" id="ARBA00022723"/>
    </source>
</evidence>
<reference evidence="15 16" key="1">
    <citation type="submission" date="2016-08" db="EMBL/GenBank/DDBJ databases">
        <authorList>
            <person name="Seilhamer J.J."/>
        </authorList>
    </citation>
    <scope>NUCLEOTIDE SEQUENCE [LARGE SCALE GENOMIC DNA]</scope>
    <source>
        <strain evidence="15">ING2-E5A</strain>
    </source>
</reference>
<sequence length="190" mass="22754">MSITPSHIIEYLYCPRFIYYEHVLRIPQFEDRHYKVEKGRNLHDMKLERNKDYLRKRVGAIDKHIDQYLTNELLRGVIDEVLVLNDGTMAPLDYKFAKFEERIYNTYRTQLECYAVLIEDNFQRRVDKGFLVYTRSTNKLVEVAIGEGAKQEVRNTCEKVNEIIFNNFYPKATKYKKRCIGCTYRNICIK</sequence>
<dbReference type="InterPro" id="IPR022765">
    <property type="entry name" value="Dna2/Cas4_DUF83"/>
</dbReference>
<dbReference type="PANTHER" id="PTHR36531:SF6">
    <property type="entry name" value="DNA REPLICATION ATP-DEPENDENT HELICASE_NUCLEASE DNA2"/>
    <property type="match status" value="1"/>
</dbReference>
<dbReference type="GO" id="GO:0004527">
    <property type="term" value="F:exonuclease activity"/>
    <property type="evidence" value="ECO:0007669"/>
    <property type="project" value="UniProtKB-KW"/>
</dbReference>
<dbReference type="PANTHER" id="PTHR36531">
    <property type="entry name" value="CRISPR-ASSOCIATED EXONUCLEASE CAS4"/>
    <property type="match status" value="1"/>
</dbReference>
<keyword evidence="5 13" id="KW-0540">Nuclease</keyword>
<keyword evidence="11 13" id="KW-0051">Antiviral defense</keyword>
<evidence type="ECO:0000256" key="12">
    <source>
        <dbReference type="ARBA" id="ARBA00023211"/>
    </source>
</evidence>
<evidence type="ECO:0000256" key="8">
    <source>
        <dbReference type="ARBA" id="ARBA00022839"/>
    </source>
</evidence>
<dbReference type="EC" id="3.1.12.1" evidence="3 13"/>
<name>A0A1G4G5A4_9BACT</name>
<evidence type="ECO:0000256" key="7">
    <source>
        <dbReference type="ARBA" id="ARBA00022801"/>
    </source>
</evidence>
<dbReference type="KEGG" id="pmuc:ING2E5A_0831"/>